<name>A0AAV6W3X1_9LAMI</name>
<evidence type="ECO:0000256" key="5">
    <source>
        <dbReference type="ARBA" id="ARBA00023136"/>
    </source>
</evidence>
<evidence type="ECO:0000256" key="4">
    <source>
        <dbReference type="ARBA" id="ARBA00022989"/>
    </source>
</evidence>
<sequence>MVIGISPFIEGKWLSGLPHLPFTEGVFPFTEVHRWWWWRGEVIGEEGRCCVSGVGGRWWCLELVLTTIRVTRGYLAPEWILGVAITTKSDVYNHGMMLLEILSGRRNLKDFLNDNNKIFFPCLADDESIRPSMGRVVGILEWVTDVNVPPMPRSLRVLGARQEDMVFFTNPSRGVSSLVKSTTSSGSSIEMRV</sequence>
<dbReference type="AlphaFoldDB" id="A0AAV6W3X1"/>
<evidence type="ECO:0008006" key="8">
    <source>
        <dbReference type="Google" id="ProtNLM"/>
    </source>
</evidence>
<evidence type="ECO:0000313" key="6">
    <source>
        <dbReference type="EMBL" id="KAG8364638.1"/>
    </source>
</evidence>
<keyword evidence="2" id="KW-0812">Transmembrane</keyword>
<accession>A0AAV6W3X1</accession>
<evidence type="ECO:0000256" key="1">
    <source>
        <dbReference type="ARBA" id="ARBA00004167"/>
    </source>
</evidence>
<keyword evidence="3" id="KW-0732">Signal</keyword>
<dbReference type="SUPFAM" id="SSF56112">
    <property type="entry name" value="Protein kinase-like (PK-like)"/>
    <property type="match status" value="1"/>
</dbReference>
<evidence type="ECO:0000256" key="3">
    <source>
        <dbReference type="ARBA" id="ARBA00022729"/>
    </source>
</evidence>
<comment type="subcellular location">
    <subcellularLocation>
        <location evidence="1">Membrane</location>
        <topology evidence="1">Single-pass membrane protein</topology>
    </subcellularLocation>
</comment>
<protein>
    <recommendedName>
        <fullName evidence="8">Serine-threonine/tyrosine-protein kinase catalytic domain-containing protein</fullName>
    </recommendedName>
</protein>
<dbReference type="Proteomes" id="UP000826271">
    <property type="component" value="Unassembled WGS sequence"/>
</dbReference>
<evidence type="ECO:0000256" key="2">
    <source>
        <dbReference type="ARBA" id="ARBA00022692"/>
    </source>
</evidence>
<dbReference type="PANTHER" id="PTHR47974">
    <property type="entry name" value="OS07G0415500 PROTEIN"/>
    <property type="match status" value="1"/>
</dbReference>
<keyword evidence="7" id="KW-1185">Reference proteome</keyword>
<organism evidence="6 7">
    <name type="scientific">Buddleja alternifolia</name>
    <dbReference type="NCBI Taxonomy" id="168488"/>
    <lineage>
        <taxon>Eukaryota</taxon>
        <taxon>Viridiplantae</taxon>
        <taxon>Streptophyta</taxon>
        <taxon>Embryophyta</taxon>
        <taxon>Tracheophyta</taxon>
        <taxon>Spermatophyta</taxon>
        <taxon>Magnoliopsida</taxon>
        <taxon>eudicotyledons</taxon>
        <taxon>Gunneridae</taxon>
        <taxon>Pentapetalae</taxon>
        <taxon>asterids</taxon>
        <taxon>lamiids</taxon>
        <taxon>Lamiales</taxon>
        <taxon>Scrophulariaceae</taxon>
        <taxon>Buddlejeae</taxon>
        <taxon>Buddleja</taxon>
    </lineage>
</organism>
<comment type="caution">
    <text evidence="6">The sequence shown here is derived from an EMBL/GenBank/DDBJ whole genome shotgun (WGS) entry which is preliminary data.</text>
</comment>
<keyword evidence="5" id="KW-0472">Membrane</keyword>
<proteinExistence type="predicted"/>
<dbReference type="InterPro" id="IPR011009">
    <property type="entry name" value="Kinase-like_dom_sf"/>
</dbReference>
<dbReference type="Gene3D" id="1.10.510.10">
    <property type="entry name" value="Transferase(Phosphotransferase) domain 1"/>
    <property type="match status" value="1"/>
</dbReference>
<dbReference type="EMBL" id="WHWC01000018">
    <property type="protein sequence ID" value="KAG8364638.1"/>
    <property type="molecule type" value="Genomic_DNA"/>
</dbReference>
<dbReference type="PANTHER" id="PTHR47974:SF19">
    <property type="entry name" value="RECEPTOR-LIKE SERINE_THREONINE-PROTEIN KINASE"/>
    <property type="match status" value="1"/>
</dbReference>
<dbReference type="GO" id="GO:0016020">
    <property type="term" value="C:membrane"/>
    <property type="evidence" value="ECO:0007669"/>
    <property type="project" value="UniProtKB-SubCell"/>
</dbReference>
<gene>
    <name evidence="6" type="ORF">BUALT_Bualt18G0018200</name>
</gene>
<keyword evidence="4" id="KW-1133">Transmembrane helix</keyword>
<reference evidence="6" key="1">
    <citation type="submission" date="2019-10" db="EMBL/GenBank/DDBJ databases">
        <authorList>
            <person name="Zhang R."/>
            <person name="Pan Y."/>
            <person name="Wang J."/>
            <person name="Ma R."/>
            <person name="Yu S."/>
        </authorList>
    </citation>
    <scope>NUCLEOTIDE SEQUENCE</scope>
    <source>
        <strain evidence="6">LA-IB0</strain>
        <tissue evidence="6">Leaf</tissue>
    </source>
</reference>
<evidence type="ECO:0000313" key="7">
    <source>
        <dbReference type="Proteomes" id="UP000826271"/>
    </source>
</evidence>